<dbReference type="EMBL" id="BGPR01011708">
    <property type="protein sequence ID" value="GBN52588.1"/>
    <property type="molecule type" value="Genomic_DNA"/>
</dbReference>
<sequence>MVTPVGRDFSLALYLVKDAAIFFFSESDIFLENKENVTASSVKYNKCQLNVKPQGSNFLYMFRDCDTFSSVSDYKECDRIILIVLRELFSGS</sequence>
<protein>
    <submittedName>
        <fullName evidence="1">Uncharacterized protein</fullName>
    </submittedName>
</protein>
<gene>
    <name evidence="1" type="ORF">AVEN_30733_1</name>
</gene>
<name>A0A4Y2PKT9_ARAVE</name>
<organism evidence="1 2">
    <name type="scientific">Araneus ventricosus</name>
    <name type="common">Orbweaver spider</name>
    <name type="synonym">Epeira ventricosa</name>
    <dbReference type="NCBI Taxonomy" id="182803"/>
    <lineage>
        <taxon>Eukaryota</taxon>
        <taxon>Metazoa</taxon>
        <taxon>Ecdysozoa</taxon>
        <taxon>Arthropoda</taxon>
        <taxon>Chelicerata</taxon>
        <taxon>Arachnida</taxon>
        <taxon>Araneae</taxon>
        <taxon>Araneomorphae</taxon>
        <taxon>Entelegynae</taxon>
        <taxon>Araneoidea</taxon>
        <taxon>Araneidae</taxon>
        <taxon>Araneus</taxon>
    </lineage>
</organism>
<dbReference type="Proteomes" id="UP000499080">
    <property type="component" value="Unassembled WGS sequence"/>
</dbReference>
<dbReference type="AlphaFoldDB" id="A0A4Y2PKT9"/>
<evidence type="ECO:0000313" key="2">
    <source>
        <dbReference type="Proteomes" id="UP000499080"/>
    </source>
</evidence>
<comment type="caution">
    <text evidence="1">The sequence shown here is derived from an EMBL/GenBank/DDBJ whole genome shotgun (WGS) entry which is preliminary data.</text>
</comment>
<accession>A0A4Y2PKT9</accession>
<keyword evidence="2" id="KW-1185">Reference proteome</keyword>
<evidence type="ECO:0000313" key="1">
    <source>
        <dbReference type="EMBL" id="GBN52588.1"/>
    </source>
</evidence>
<proteinExistence type="predicted"/>
<reference evidence="1 2" key="1">
    <citation type="journal article" date="2019" name="Sci. Rep.">
        <title>Orb-weaving spider Araneus ventricosus genome elucidates the spidroin gene catalogue.</title>
        <authorList>
            <person name="Kono N."/>
            <person name="Nakamura H."/>
            <person name="Ohtoshi R."/>
            <person name="Moran D.A.P."/>
            <person name="Shinohara A."/>
            <person name="Yoshida Y."/>
            <person name="Fujiwara M."/>
            <person name="Mori M."/>
            <person name="Tomita M."/>
            <person name="Arakawa K."/>
        </authorList>
    </citation>
    <scope>NUCLEOTIDE SEQUENCE [LARGE SCALE GENOMIC DNA]</scope>
</reference>